<organism evidence="1 2">
    <name type="scientific">Ewingella americana (strain ATCC 33852 / DSM 4580 / CCUG 14506 / JCM 5911 / LMG 7869 / NCTC 12157 / CDC 1468-78)</name>
    <dbReference type="NCBI Taxonomy" id="910964"/>
    <lineage>
        <taxon>Bacteria</taxon>
        <taxon>Pseudomonadati</taxon>
        <taxon>Pseudomonadota</taxon>
        <taxon>Gammaproteobacteria</taxon>
        <taxon>Enterobacterales</taxon>
        <taxon>Yersiniaceae</taxon>
        <taxon>Ewingella</taxon>
    </lineage>
</organism>
<comment type="caution">
    <text evidence="1">The sequence shown here is derived from an EMBL/GenBank/DDBJ whole genome shotgun (WGS) entry which is preliminary data.</text>
</comment>
<protein>
    <recommendedName>
        <fullName evidence="3">Type III secretion system protein</fullName>
    </recommendedName>
</protein>
<proteinExistence type="predicted"/>
<dbReference type="RefSeq" id="WP_051899513.1">
    <property type="nucleotide sequence ID" value="NZ_JMPJ01000063.1"/>
</dbReference>
<dbReference type="Proteomes" id="UP000028640">
    <property type="component" value="Unassembled WGS sequence"/>
</dbReference>
<sequence length="203" mass="22910">MNDAQAWLHWWTEGYWQQAEESWHSLAFFQQPDSLTSRLQSIDPQLIARQLGIEARLPSAPHALTLSLLALTAQQQNLVLRLTAEICGIYSPEPNDPLLPDEAQQWCKRISRALRPGLWLPDNLASPWQVTCLLLLRHVLPTGCWQRVRFLFPQPWVSACEAEQGAELAHNKLLPLWESALWRASLPVALASGPAQETQDVAA</sequence>
<evidence type="ECO:0000313" key="1">
    <source>
        <dbReference type="EMBL" id="KFC79839.1"/>
    </source>
</evidence>
<dbReference type="eggNOG" id="ENOG5032BTC">
    <property type="taxonomic scope" value="Bacteria"/>
</dbReference>
<reference evidence="1 2" key="1">
    <citation type="submission" date="2014-05" db="EMBL/GenBank/DDBJ databases">
        <title>ATOL: Assembling a taxonomically balanced genome-scale reconstruction of the evolutionary history of the Enterobacteriaceae.</title>
        <authorList>
            <person name="Plunkett G.III."/>
            <person name="Neeno-Eckwall E.C."/>
            <person name="Glasner J.D."/>
            <person name="Perna N.T."/>
        </authorList>
    </citation>
    <scope>NUCLEOTIDE SEQUENCE [LARGE SCALE GENOMIC DNA]</scope>
    <source>
        <strain evidence="1 2">ATCC 33852</strain>
    </source>
</reference>
<gene>
    <name evidence="1" type="ORF">GEAM_2622</name>
</gene>
<evidence type="ECO:0000313" key="2">
    <source>
        <dbReference type="Proteomes" id="UP000028640"/>
    </source>
</evidence>
<dbReference type="OrthoDB" id="7013311at2"/>
<accession>A0A085G7Z4</accession>
<dbReference type="EMBL" id="JMPJ01000063">
    <property type="protein sequence ID" value="KFC79839.1"/>
    <property type="molecule type" value="Genomic_DNA"/>
</dbReference>
<dbReference type="GeneID" id="78382841"/>
<keyword evidence="2" id="KW-1185">Reference proteome</keyword>
<dbReference type="AlphaFoldDB" id="A0A085G7Z4"/>
<evidence type="ECO:0008006" key="3">
    <source>
        <dbReference type="Google" id="ProtNLM"/>
    </source>
</evidence>
<dbReference type="STRING" id="910964.GEAM_2622"/>
<name>A0A085G7Z4_EWIA3</name>